<feature type="transmembrane region" description="Helical" evidence="2">
    <location>
        <begin position="424"/>
        <end position="449"/>
    </location>
</feature>
<dbReference type="InterPro" id="IPR000560">
    <property type="entry name" value="His_Pase_clade-2"/>
</dbReference>
<keyword evidence="2" id="KW-0812">Transmembrane</keyword>
<name>A0A9P4NEE4_9PEZI</name>
<reference evidence="4" key="1">
    <citation type="journal article" date="2020" name="Stud. Mycol.">
        <title>101 Dothideomycetes genomes: a test case for predicting lifestyles and emergence of pathogens.</title>
        <authorList>
            <person name="Haridas S."/>
            <person name="Albert R."/>
            <person name="Binder M."/>
            <person name="Bloem J."/>
            <person name="Labutti K."/>
            <person name="Salamov A."/>
            <person name="Andreopoulos B."/>
            <person name="Baker S."/>
            <person name="Barry K."/>
            <person name="Bills G."/>
            <person name="Bluhm B."/>
            <person name="Cannon C."/>
            <person name="Castanera R."/>
            <person name="Culley D."/>
            <person name="Daum C."/>
            <person name="Ezra D."/>
            <person name="Gonzalez J."/>
            <person name="Henrissat B."/>
            <person name="Kuo A."/>
            <person name="Liang C."/>
            <person name="Lipzen A."/>
            <person name="Lutzoni F."/>
            <person name="Magnuson J."/>
            <person name="Mondo S."/>
            <person name="Nolan M."/>
            <person name="Ohm R."/>
            <person name="Pangilinan J."/>
            <person name="Park H.-J."/>
            <person name="Ramirez L."/>
            <person name="Alfaro M."/>
            <person name="Sun H."/>
            <person name="Tritt A."/>
            <person name="Yoshinaga Y."/>
            <person name="Zwiers L.-H."/>
            <person name="Turgeon B."/>
            <person name="Goodwin S."/>
            <person name="Spatafora J."/>
            <person name="Crous P."/>
            <person name="Grigoriev I."/>
        </authorList>
    </citation>
    <scope>NUCLEOTIDE SEQUENCE</scope>
    <source>
        <strain evidence="4">CBS 130266</strain>
    </source>
</reference>
<dbReference type="Gene3D" id="3.40.50.1240">
    <property type="entry name" value="Phosphoglycerate mutase-like"/>
    <property type="match status" value="1"/>
</dbReference>
<evidence type="ECO:0000313" key="5">
    <source>
        <dbReference type="Proteomes" id="UP000800235"/>
    </source>
</evidence>
<dbReference type="OrthoDB" id="258392at2759"/>
<dbReference type="Proteomes" id="UP000800235">
    <property type="component" value="Unassembled WGS sequence"/>
</dbReference>
<dbReference type="EMBL" id="MU007142">
    <property type="protein sequence ID" value="KAF2417256.1"/>
    <property type="molecule type" value="Genomic_DNA"/>
</dbReference>
<proteinExistence type="inferred from homology"/>
<accession>A0A9P4NEE4</accession>
<keyword evidence="3" id="KW-0732">Signal</keyword>
<evidence type="ECO:0000256" key="1">
    <source>
        <dbReference type="ARBA" id="ARBA00005375"/>
    </source>
</evidence>
<dbReference type="CDD" id="cd07061">
    <property type="entry name" value="HP_HAP_like"/>
    <property type="match status" value="1"/>
</dbReference>
<evidence type="ECO:0000256" key="2">
    <source>
        <dbReference type="SAM" id="Phobius"/>
    </source>
</evidence>
<dbReference type="AlphaFoldDB" id="A0A9P4NEE4"/>
<dbReference type="InterPro" id="IPR029033">
    <property type="entry name" value="His_PPase_superfam"/>
</dbReference>
<keyword evidence="5" id="KW-1185">Reference proteome</keyword>
<gene>
    <name evidence="4" type="ORF">EJ08DRAFT_703456</name>
</gene>
<sequence length="475" mass="50836">MMYTNLIIAAALLPGSFAQETVYGVYIFHRHGDRTPKSTPPANLTDLGYSQVYTRGEYYRSRYVTGDASLKVKGLNTDLVKQSQIAVTAPKDTVLQNSALGFLQGLYPPVGRRVETLRNGSQVAAPFNGYQLIPINLVSSGTGSEDNGWLQDASGCENAKISSNNYFTSKEYTDKLASTRDLYDKLVPVVNGTFAAKDVTFKNAYTIYDVINVAEIHNATIPSDSVLDSATLHQARTLADSHEYGLAYNATDNIRAMPGMQLAAEIVKFLSNTVASKGASKLGIQFGAYASFLSFFGLSNLTAASPDFYGVPDYASSMVFELFSNGAAASEFPSADDLQIRFLFHNGSAASSADPTPFALFGGNDMSIPWNRFSEKMEKFAIGTAEQWCNACGNSTGTCAGYGESGTSSSQSAPSHHNRHGISAAVGGVIGAMVTLAVLLGLGSLVILVGGMRLVSKKRLVDAGEYCQGLKERER</sequence>
<dbReference type="PANTHER" id="PTHR11567:SF142">
    <property type="entry name" value="PHOSPHOGLYCERATE MUTASE-LIKE PROTEIN"/>
    <property type="match status" value="1"/>
</dbReference>
<comment type="caution">
    <text evidence="4">The sequence shown here is derived from an EMBL/GenBank/DDBJ whole genome shotgun (WGS) entry which is preliminary data.</text>
</comment>
<comment type="similarity">
    <text evidence="1">Belongs to the histidine acid phosphatase family.</text>
</comment>
<evidence type="ECO:0000313" key="4">
    <source>
        <dbReference type="EMBL" id="KAF2417256.1"/>
    </source>
</evidence>
<dbReference type="SUPFAM" id="SSF53254">
    <property type="entry name" value="Phosphoglycerate mutase-like"/>
    <property type="match status" value="1"/>
</dbReference>
<organism evidence="4 5">
    <name type="scientific">Tothia fuscella</name>
    <dbReference type="NCBI Taxonomy" id="1048955"/>
    <lineage>
        <taxon>Eukaryota</taxon>
        <taxon>Fungi</taxon>
        <taxon>Dikarya</taxon>
        <taxon>Ascomycota</taxon>
        <taxon>Pezizomycotina</taxon>
        <taxon>Dothideomycetes</taxon>
        <taxon>Pleosporomycetidae</taxon>
        <taxon>Venturiales</taxon>
        <taxon>Cylindrosympodiaceae</taxon>
        <taxon>Tothia</taxon>
    </lineage>
</organism>
<dbReference type="InterPro" id="IPR050645">
    <property type="entry name" value="Histidine_acid_phosphatase"/>
</dbReference>
<keyword evidence="2" id="KW-0472">Membrane</keyword>
<dbReference type="GO" id="GO:0016791">
    <property type="term" value="F:phosphatase activity"/>
    <property type="evidence" value="ECO:0007669"/>
    <property type="project" value="TreeGrafter"/>
</dbReference>
<evidence type="ECO:0000256" key="3">
    <source>
        <dbReference type="SAM" id="SignalP"/>
    </source>
</evidence>
<feature type="signal peptide" evidence="3">
    <location>
        <begin position="1"/>
        <end position="18"/>
    </location>
</feature>
<feature type="chain" id="PRO_5040161003" evidence="3">
    <location>
        <begin position="19"/>
        <end position="475"/>
    </location>
</feature>
<protein>
    <submittedName>
        <fullName evidence="4">Phosphoglycerate mutase-like protein</fullName>
    </submittedName>
</protein>
<dbReference type="PANTHER" id="PTHR11567">
    <property type="entry name" value="ACID PHOSPHATASE-RELATED"/>
    <property type="match status" value="1"/>
</dbReference>
<dbReference type="Pfam" id="PF00328">
    <property type="entry name" value="His_Phos_2"/>
    <property type="match status" value="1"/>
</dbReference>
<keyword evidence="2" id="KW-1133">Transmembrane helix</keyword>